<dbReference type="PROSITE" id="PS51450">
    <property type="entry name" value="LRR"/>
    <property type="match status" value="2"/>
</dbReference>
<dbReference type="SUPFAM" id="SSF52047">
    <property type="entry name" value="RNI-like"/>
    <property type="match status" value="1"/>
</dbReference>
<keyword evidence="3" id="KW-1003">Cell membrane</keyword>
<reference evidence="14" key="1">
    <citation type="submission" date="2018-04" db="EMBL/GenBank/DDBJ databases">
        <title>Comparative Analysis of Homologous Sequences of Saccharum officinarum and Saccharum spontaneum Reveals Independent Polyploidization Events.</title>
        <authorList>
            <person name="Sharma A."/>
            <person name="Song J."/>
            <person name="Lin Q."/>
            <person name="Singh R."/>
            <person name="Ramos N."/>
            <person name="Wang K."/>
            <person name="Zhang J."/>
            <person name="Ming R."/>
            <person name="Yu Q."/>
        </authorList>
    </citation>
    <scope>NUCLEOTIDE SEQUENCE</scope>
</reference>
<keyword evidence="14" id="KW-0808">Transferase</keyword>
<evidence type="ECO:0000256" key="9">
    <source>
        <dbReference type="ARBA" id="ARBA00023136"/>
    </source>
</evidence>
<dbReference type="InterPro" id="IPR003591">
    <property type="entry name" value="Leu-rich_rpt_typical-subtyp"/>
</dbReference>
<evidence type="ECO:0000256" key="1">
    <source>
        <dbReference type="ARBA" id="ARBA00004251"/>
    </source>
</evidence>
<keyword evidence="10" id="KW-0325">Glycoprotein</keyword>
<dbReference type="Pfam" id="PF08263">
    <property type="entry name" value="LRRNT_2"/>
    <property type="match status" value="1"/>
</dbReference>
<keyword evidence="14" id="KW-0675">Receptor</keyword>
<dbReference type="GO" id="GO:0016301">
    <property type="term" value="F:kinase activity"/>
    <property type="evidence" value="ECO:0007669"/>
    <property type="project" value="UniProtKB-KW"/>
</dbReference>
<keyword evidence="14" id="KW-0418">Kinase</keyword>
<evidence type="ECO:0000256" key="2">
    <source>
        <dbReference type="ARBA" id="ARBA00009592"/>
    </source>
</evidence>
<dbReference type="FunFam" id="3.80.10.10:FF:000213">
    <property type="entry name" value="Tyrosine-sulfated glycopeptide receptor 1"/>
    <property type="match status" value="1"/>
</dbReference>
<gene>
    <name evidence="14" type="ORF">SS41M03_000004</name>
</gene>
<feature type="domain" description="Leucine-rich repeat-containing N-terminal plant-type" evidence="13">
    <location>
        <begin position="39"/>
        <end position="76"/>
    </location>
</feature>
<evidence type="ECO:0000256" key="5">
    <source>
        <dbReference type="ARBA" id="ARBA00022692"/>
    </source>
</evidence>
<dbReference type="EMBL" id="MH182506">
    <property type="protein sequence ID" value="AWA44691.1"/>
    <property type="molecule type" value="Genomic_DNA"/>
</dbReference>
<keyword evidence="8 11" id="KW-1133">Transmembrane helix</keyword>
<keyword evidence="6 12" id="KW-0732">Signal</keyword>
<dbReference type="InterPro" id="IPR032675">
    <property type="entry name" value="LRR_dom_sf"/>
</dbReference>
<proteinExistence type="inferred from homology"/>
<keyword evidence="7" id="KW-0677">Repeat</keyword>
<evidence type="ECO:0000256" key="7">
    <source>
        <dbReference type="ARBA" id="ARBA00022737"/>
    </source>
</evidence>
<dbReference type="SMART" id="SM00365">
    <property type="entry name" value="LRR_SD22"/>
    <property type="match status" value="6"/>
</dbReference>
<comment type="similarity">
    <text evidence="2">Belongs to the RLP family.</text>
</comment>
<protein>
    <submittedName>
        <fullName evidence="14">LRR receptor-like serine/threonine-protein kinase GSO2</fullName>
    </submittedName>
</protein>
<comment type="subcellular location">
    <subcellularLocation>
        <location evidence="1">Cell membrane</location>
        <topology evidence="1">Single-pass type I membrane protein</topology>
    </subcellularLocation>
</comment>
<name>A0A678TPX2_SACSP</name>
<accession>A0A678TPX2</accession>
<dbReference type="Gene3D" id="3.80.10.10">
    <property type="entry name" value="Ribonuclease Inhibitor"/>
    <property type="match status" value="5"/>
</dbReference>
<dbReference type="Pfam" id="PF13516">
    <property type="entry name" value="LRR_6"/>
    <property type="match status" value="1"/>
</dbReference>
<dbReference type="PRINTS" id="PR00019">
    <property type="entry name" value="LEURICHRPT"/>
</dbReference>
<dbReference type="InterPro" id="IPR046956">
    <property type="entry name" value="RLP23-like"/>
</dbReference>
<feature type="transmembrane region" description="Helical" evidence="11">
    <location>
        <begin position="933"/>
        <end position="954"/>
    </location>
</feature>
<evidence type="ECO:0000256" key="11">
    <source>
        <dbReference type="SAM" id="Phobius"/>
    </source>
</evidence>
<dbReference type="SUPFAM" id="SSF52058">
    <property type="entry name" value="L domain-like"/>
    <property type="match status" value="2"/>
</dbReference>
<dbReference type="Pfam" id="PF13855">
    <property type="entry name" value="LRR_8"/>
    <property type="match status" value="2"/>
</dbReference>
<evidence type="ECO:0000256" key="4">
    <source>
        <dbReference type="ARBA" id="ARBA00022614"/>
    </source>
</evidence>
<dbReference type="InterPro" id="IPR013210">
    <property type="entry name" value="LRR_N_plant-typ"/>
</dbReference>
<keyword evidence="9 11" id="KW-0472">Membrane</keyword>
<dbReference type="FunFam" id="3.80.10.10:FF:000095">
    <property type="entry name" value="LRR receptor-like serine/threonine-protein kinase GSO1"/>
    <property type="match status" value="1"/>
</dbReference>
<evidence type="ECO:0000256" key="12">
    <source>
        <dbReference type="SAM" id="SignalP"/>
    </source>
</evidence>
<dbReference type="SMART" id="SM00369">
    <property type="entry name" value="LRR_TYP"/>
    <property type="match status" value="11"/>
</dbReference>
<organism evidence="14">
    <name type="scientific">Saccharum spontaneum</name>
    <name type="common">Wild sugarcane</name>
    <dbReference type="NCBI Taxonomy" id="62335"/>
    <lineage>
        <taxon>Eukaryota</taxon>
        <taxon>Viridiplantae</taxon>
        <taxon>Streptophyta</taxon>
        <taxon>Embryophyta</taxon>
        <taxon>Tracheophyta</taxon>
        <taxon>Spermatophyta</taxon>
        <taxon>Magnoliopsida</taxon>
        <taxon>Liliopsida</taxon>
        <taxon>Poales</taxon>
        <taxon>Poaceae</taxon>
        <taxon>PACMAD clade</taxon>
        <taxon>Panicoideae</taxon>
        <taxon>Andropogonodae</taxon>
        <taxon>Andropogoneae</taxon>
        <taxon>Saccharinae</taxon>
        <taxon>Saccharum</taxon>
        <taxon>Saccharum officinarum species complex</taxon>
    </lineage>
</organism>
<keyword evidence="4" id="KW-0433">Leucine-rich repeat</keyword>
<evidence type="ECO:0000313" key="14">
    <source>
        <dbReference type="EMBL" id="AWA44691.1"/>
    </source>
</evidence>
<evidence type="ECO:0000256" key="6">
    <source>
        <dbReference type="ARBA" id="ARBA00022729"/>
    </source>
</evidence>
<sequence>MAAPAFFGLSFILSITTAIIACSSYAYAQKQSDSGCIAAERAALLSFRARITRGPVNRLGSWEGQDCCMWNGVRCSNHTGHVVMLDLSNTTVLGDGLNSWCMGCRGLVGRAFVFLGDVCVCKGKIGSSLIALQHLTYLDLSGNHLGGAGVPIPRFIGSLKSLMHLNLACMNFDGRVPPQIGNLSGLMYLNLESSLSHSYENAVHSDDISWIADLRLLRFLDMSGVNLTTSNWVRVMTLLPNLKVLKLSYCGLSLPREPNGSSNLSSLETLDLTFNSLETLNPAYWFWDARTMKELDLAFNDITGPFPVAIGNMTSLEMLSLGGNHLSLSGGKKYELFGGLCNLRFLNLWSNEINQDMAEFMNRLPACTKSTLQSLDLSATNLSGRIPNWIGEWRNLSDLLLSDNRLLGSIPLEIGMLAKLKRLYLDNNHLNGSISIDHLANLENLEYLDLSYNSVHISSNWSPTFSLQYASFARSKIGPQFPRWLKGQSSVTYLDISDASIADHLPDWFSIVFAHTKYLNISSNQIKGSLPMTLELLSSLQSLDLSSNNLTGRLPKLPQSLLLFKISKNSLSGPFPRTFGAPMLTEMVLSANRINGTIPTYFCQLQHLQVLDLSENLLVGQLPLCSKRKDVKRNLKPITESALTQLSVLILYRNNLSGNFPELLQHSPQLTVLDLAHNTFAGELPAWISDKLQDLSYLLLRYNMFSGSIPLQLTELGNLQFLDLANNRISGTIPHGLANLKAMAQNSRKFYNPLLRLHPRPITVLFEIKFSVYYDDNLPIVMKGQELGYTSTVRYMVGLDLSCNNLVGDIPDELTLLIGLINLNISHNQLSGKIPEKIGLLRELESLDLSFNEFFGEIPWSISEITALIHLNLSYNNLSGRIPLGNQLQALDDPASMYIGNNYLCGPPLSTICSGPDATEDYPTENMPKKRDFYLGLAVGYVMGLWMVFVIFLFMKTWRSAYFRTFDKLQDSVYKQYVKIISAN</sequence>
<keyword evidence="5 11" id="KW-0812">Transmembrane</keyword>
<dbReference type="Pfam" id="PF00560">
    <property type="entry name" value="LRR_1"/>
    <property type="match status" value="6"/>
</dbReference>
<evidence type="ECO:0000256" key="10">
    <source>
        <dbReference type="ARBA" id="ARBA00023180"/>
    </source>
</evidence>
<dbReference type="GO" id="GO:0005886">
    <property type="term" value="C:plasma membrane"/>
    <property type="evidence" value="ECO:0007669"/>
    <property type="project" value="UniProtKB-SubCell"/>
</dbReference>
<feature type="signal peptide" evidence="12">
    <location>
        <begin position="1"/>
        <end position="28"/>
    </location>
</feature>
<dbReference type="PANTHER" id="PTHR48063">
    <property type="entry name" value="LRR RECEPTOR-LIKE KINASE"/>
    <property type="match status" value="1"/>
</dbReference>
<feature type="chain" id="PRO_5025488877" evidence="12">
    <location>
        <begin position="29"/>
        <end position="984"/>
    </location>
</feature>
<evidence type="ECO:0000259" key="13">
    <source>
        <dbReference type="Pfam" id="PF08263"/>
    </source>
</evidence>
<dbReference type="InterPro" id="IPR001611">
    <property type="entry name" value="Leu-rich_rpt"/>
</dbReference>
<dbReference type="AlphaFoldDB" id="A0A678TPX2"/>
<dbReference type="PANTHER" id="PTHR48063:SF86">
    <property type="entry name" value="LEUCINE-RICH REPEAT-CONTAINING N-TERMINAL PLANT-TYPE DOMAIN-CONTAINING PROTEIN"/>
    <property type="match status" value="1"/>
</dbReference>
<evidence type="ECO:0000256" key="8">
    <source>
        <dbReference type="ARBA" id="ARBA00022989"/>
    </source>
</evidence>
<evidence type="ECO:0000256" key="3">
    <source>
        <dbReference type="ARBA" id="ARBA00022475"/>
    </source>
</evidence>